<dbReference type="PANTHER" id="PTHR45765">
    <property type="entry name" value="METHIONINE--TRNA LIGASE"/>
    <property type="match status" value="1"/>
</dbReference>
<evidence type="ECO:0000256" key="3">
    <source>
        <dbReference type="ARBA" id="ARBA00022840"/>
    </source>
</evidence>
<keyword evidence="3 6" id="KW-0067">ATP-binding</keyword>
<evidence type="ECO:0000256" key="7">
    <source>
        <dbReference type="SAM" id="Phobius"/>
    </source>
</evidence>
<keyword evidence="1 6" id="KW-0436">Ligase</keyword>
<dbReference type="PANTHER" id="PTHR45765:SF1">
    <property type="entry name" value="METHIONINE--TRNA LIGASE, CYTOPLASMIC"/>
    <property type="match status" value="1"/>
</dbReference>
<dbReference type="InterPro" id="IPR015413">
    <property type="entry name" value="Methionyl/Leucyl_tRNA_Synth"/>
</dbReference>
<evidence type="ECO:0000256" key="4">
    <source>
        <dbReference type="ARBA" id="ARBA00022917"/>
    </source>
</evidence>
<dbReference type="OrthoDB" id="1107899at2759"/>
<evidence type="ECO:0000313" key="10">
    <source>
        <dbReference type="EMBL" id="KAJ8427518.1"/>
    </source>
</evidence>
<proteinExistence type="inferred from homology"/>
<dbReference type="GO" id="GO:0005524">
    <property type="term" value="F:ATP binding"/>
    <property type="evidence" value="ECO:0007669"/>
    <property type="project" value="UniProtKB-KW"/>
</dbReference>
<evidence type="ECO:0000256" key="2">
    <source>
        <dbReference type="ARBA" id="ARBA00022741"/>
    </source>
</evidence>
<dbReference type="EMBL" id="JAKOGI010001135">
    <property type="protein sequence ID" value="KAJ8427518.1"/>
    <property type="molecule type" value="Genomic_DNA"/>
</dbReference>
<evidence type="ECO:0000313" key="11">
    <source>
        <dbReference type="Proteomes" id="UP001153076"/>
    </source>
</evidence>
<feature type="domain" description="Methionyl/Leucyl tRNA synthetase" evidence="8">
    <location>
        <begin position="45"/>
        <end position="120"/>
    </location>
</feature>
<name>A0A9Q1JNR3_9CARY</name>
<keyword evidence="7" id="KW-0812">Transmembrane</keyword>
<dbReference type="Gene3D" id="1.10.730.10">
    <property type="entry name" value="Isoleucyl-tRNA Synthetase, Domain 1"/>
    <property type="match status" value="1"/>
</dbReference>
<feature type="transmembrane region" description="Helical" evidence="7">
    <location>
        <begin position="28"/>
        <end position="51"/>
    </location>
</feature>
<dbReference type="SUPFAM" id="SSF52374">
    <property type="entry name" value="Nucleotidylyl transferase"/>
    <property type="match status" value="1"/>
</dbReference>
<dbReference type="GO" id="GO:0006431">
    <property type="term" value="P:methionyl-tRNA aminoacylation"/>
    <property type="evidence" value="ECO:0007669"/>
    <property type="project" value="TreeGrafter"/>
</dbReference>
<evidence type="ECO:0000256" key="6">
    <source>
        <dbReference type="RuleBase" id="RU363039"/>
    </source>
</evidence>
<dbReference type="Pfam" id="PF09334">
    <property type="entry name" value="tRNA-synt_1g"/>
    <property type="match status" value="1"/>
</dbReference>
<comment type="similarity">
    <text evidence="6">Belongs to the class-I aminoacyl-tRNA synthetase family.</text>
</comment>
<gene>
    <name evidence="10" type="ORF">Cgig2_008878</name>
    <name evidence="9" type="ORF">Cgig2_029435</name>
</gene>
<keyword evidence="7" id="KW-1133">Transmembrane helix</keyword>
<dbReference type="GO" id="GO:0004825">
    <property type="term" value="F:methionine-tRNA ligase activity"/>
    <property type="evidence" value="ECO:0007669"/>
    <property type="project" value="InterPro"/>
</dbReference>
<evidence type="ECO:0000256" key="5">
    <source>
        <dbReference type="ARBA" id="ARBA00023146"/>
    </source>
</evidence>
<keyword evidence="11" id="KW-1185">Reference proteome</keyword>
<dbReference type="InterPro" id="IPR014729">
    <property type="entry name" value="Rossmann-like_a/b/a_fold"/>
</dbReference>
<evidence type="ECO:0000256" key="1">
    <source>
        <dbReference type="ARBA" id="ARBA00022598"/>
    </source>
</evidence>
<organism evidence="10 11">
    <name type="scientific">Carnegiea gigantea</name>
    <dbReference type="NCBI Taxonomy" id="171969"/>
    <lineage>
        <taxon>Eukaryota</taxon>
        <taxon>Viridiplantae</taxon>
        <taxon>Streptophyta</taxon>
        <taxon>Embryophyta</taxon>
        <taxon>Tracheophyta</taxon>
        <taxon>Spermatophyta</taxon>
        <taxon>Magnoliopsida</taxon>
        <taxon>eudicotyledons</taxon>
        <taxon>Gunneridae</taxon>
        <taxon>Pentapetalae</taxon>
        <taxon>Caryophyllales</taxon>
        <taxon>Cactineae</taxon>
        <taxon>Cactaceae</taxon>
        <taxon>Cactoideae</taxon>
        <taxon>Echinocereeae</taxon>
        <taxon>Carnegiea</taxon>
    </lineage>
</organism>
<dbReference type="InterPro" id="IPR023458">
    <property type="entry name" value="Met-tRNA_ligase_1"/>
</dbReference>
<dbReference type="Gene3D" id="3.40.50.620">
    <property type="entry name" value="HUPs"/>
    <property type="match status" value="1"/>
</dbReference>
<dbReference type="Proteomes" id="UP001153076">
    <property type="component" value="Unassembled WGS sequence"/>
</dbReference>
<dbReference type="GO" id="GO:0017101">
    <property type="term" value="C:aminoacyl-tRNA synthetase multienzyme complex"/>
    <property type="evidence" value="ECO:0007669"/>
    <property type="project" value="TreeGrafter"/>
</dbReference>
<keyword evidence="4 6" id="KW-0648">Protein biosynthesis</keyword>
<comment type="caution">
    <text evidence="10">The sequence shown here is derived from an EMBL/GenBank/DDBJ whole genome shotgun (WGS) entry which is preliminary data.</text>
</comment>
<keyword evidence="7" id="KW-0472">Membrane</keyword>
<dbReference type="EMBL" id="JAKOGI010002726">
    <property type="protein sequence ID" value="KAJ8421434.1"/>
    <property type="molecule type" value="Genomic_DNA"/>
</dbReference>
<dbReference type="GO" id="GO:0005829">
    <property type="term" value="C:cytosol"/>
    <property type="evidence" value="ECO:0007669"/>
    <property type="project" value="TreeGrafter"/>
</dbReference>
<dbReference type="AlphaFoldDB" id="A0A9Q1JNR3"/>
<reference evidence="10" key="1">
    <citation type="submission" date="2022-04" db="EMBL/GenBank/DDBJ databases">
        <title>Carnegiea gigantea Genome sequencing and assembly v2.</title>
        <authorList>
            <person name="Copetti D."/>
            <person name="Sanderson M.J."/>
            <person name="Burquez A."/>
            <person name="Wojciechowski M.F."/>
        </authorList>
    </citation>
    <scope>NUCLEOTIDE SEQUENCE</scope>
    <source>
        <strain evidence="10">SGP5-SGP5p</strain>
        <tissue evidence="10">Aerial part</tissue>
    </source>
</reference>
<protein>
    <recommendedName>
        <fullName evidence="8">Methionyl/Leucyl tRNA synthetase domain-containing protein</fullName>
    </recommendedName>
</protein>
<sequence>MVSSFLCFCGGVWKQLRWVVGPSRYHSVYIDLSTFVIFPLLFYFCNGYHVVLSGKFSKSQGVGINGKQAKETNIPVEVWRYYLLCNRPEVSDTRFCWDDLQAKLNPELIANLRNYVNRVLRFLAKPPGQGYGSIIPDITGAESDELTQNFGERIGEYVDLYVEDMEKRIHSTSCFMLGVSLGSPLHPCVRRRVGVIKSPFPRTFLSTAHKDCQNQAASLFLMCFK</sequence>
<evidence type="ECO:0000259" key="8">
    <source>
        <dbReference type="Pfam" id="PF09334"/>
    </source>
</evidence>
<keyword evidence="2 6" id="KW-0547">Nucleotide-binding</keyword>
<keyword evidence="5 6" id="KW-0030">Aminoacyl-tRNA synthetase</keyword>
<evidence type="ECO:0000313" key="9">
    <source>
        <dbReference type="EMBL" id="KAJ8421434.1"/>
    </source>
</evidence>
<accession>A0A9Q1JNR3</accession>